<name>A0A1S1YZZ3_FLAPC</name>
<dbReference type="InterPro" id="IPR008969">
    <property type="entry name" value="CarboxyPept-like_regulatory"/>
</dbReference>
<sequence length="777" mass="87620">MKKILLLLLFSIANIQAQNVKHILSGKVVDKDTQLPLPGVLVFTQFNETTVSMTTDVEGQFTLKLPMGRYNIQFQMLGYQSFIQEEVAVPSTYSNTLNISLQEDETVLNEVEVVYKSSKDEPQNTMAIASGRQFTVEESSRYAGGFDDPARLATAFAGVAGSTGSNGMVIRGNAPKGVLWQVEDLPIPDPNHLSNIVAFGGGSVTALSTYVMDNSDFYTGAFTSDYGNAMAGVFDLSLRTGNTEKRSYQAQLGVNGIDFGAEGPFKKGGDATYLFNYRYSTFALLAPILPEEMGFLGYQDLSFKINIPTKNGGEWNIWAVGGADRQYRDASMDSTEWTFDDANQSFSTSILFGGSGVSYQVPINKKGYWKNIVGFTGNATYWTSSELDKNMMSNPIDDFKNVQYDFSYKSYIHYKFGPKHTNRTGITITQKHFDINMQQAEEMGDPMETFAVGNGQSMFLQAYTQSKFQLSQKWSMNVGVYGQYFEGTQSISIEPRAAIKYQLNPWHSLSFSYGLHSQMEAMHYYLLPQNEGGEQTYPNQNLDFSKAHHYVLGYNWNIKNNLRFKSELFYQDLYNIPVVEGSYFSMLNLSHQWYVDAPLVNNGTGRNVGLDLTFEQFLKKGFYYTFTSSIFDSKYTGGDGVERNSQFNKNYVFNVLGGKEWTVGRERNKTLSVNGKFTFMGGDRRHPVKEQETIDSGEIVYDYDNAYSQQYPSSKILSVSLLYKIMKPKYTSQWTLQIINALGAPEYYGYQYNQKTQSISDDTDVLILPNIAYKVMF</sequence>
<evidence type="ECO:0008006" key="5">
    <source>
        <dbReference type="Google" id="ProtNLM"/>
    </source>
</evidence>
<organism evidence="3 4">
    <name type="scientific">Flammeovirga pacifica</name>
    <dbReference type="NCBI Taxonomy" id="915059"/>
    <lineage>
        <taxon>Bacteria</taxon>
        <taxon>Pseudomonadati</taxon>
        <taxon>Bacteroidota</taxon>
        <taxon>Cytophagia</taxon>
        <taxon>Cytophagales</taxon>
        <taxon>Flammeovirgaceae</taxon>
        <taxon>Flammeovirga</taxon>
    </lineage>
</organism>
<dbReference type="EMBL" id="JRYR02000001">
    <property type="protein sequence ID" value="OHX66579.1"/>
    <property type="molecule type" value="Genomic_DNA"/>
</dbReference>
<dbReference type="InterPro" id="IPR039426">
    <property type="entry name" value="TonB-dep_rcpt-like"/>
</dbReference>
<dbReference type="GO" id="GO:0015344">
    <property type="term" value="F:siderophore uptake transmembrane transporter activity"/>
    <property type="evidence" value="ECO:0007669"/>
    <property type="project" value="TreeGrafter"/>
</dbReference>
<dbReference type="AlphaFoldDB" id="A0A1S1YZZ3"/>
<keyword evidence="4" id="KW-1185">Reference proteome</keyword>
<dbReference type="STRING" id="915059.NH26_09520"/>
<dbReference type="PANTHER" id="PTHR30069:SF29">
    <property type="entry name" value="HEMOGLOBIN AND HEMOGLOBIN-HAPTOGLOBIN-BINDING PROTEIN 1-RELATED"/>
    <property type="match status" value="1"/>
</dbReference>
<evidence type="ECO:0000256" key="2">
    <source>
        <dbReference type="SAM" id="SignalP"/>
    </source>
</evidence>
<accession>A0A1S1YZZ3</accession>
<dbReference type="Gene3D" id="2.60.40.1120">
    <property type="entry name" value="Carboxypeptidase-like, regulatory domain"/>
    <property type="match status" value="1"/>
</dbReference>
<evidence type="ECO:0000256" key="1">
    <source>
        <dbReference type="ARBA" id="ARBA00022729"/>
    </source>
</evidence>
<gene>
    <name evidence="3" type="ORF">NH26_09520</name>
</gene>
<protein>
    <recommendedName>
        <fullName evidence="5">TonB-dependent receptor</fullName>
    </recommendedName>
</protein>
<dbReference type="PANTHER" id="PTHR30069">
    <property type="entry name" value="TONB-DEPENDENT OUTER MEMBRANE RECEPTOR"/>
    <property type="match status" value="1"/>
</dbReference>
<evidence type="ECO:0000313" key="4">
    <source>
        <dbReference type="Proteomes" id="UP000179797"/>
    </source>
</evidence>
<reference evidence="3 4" key="1">
    <citation type="journal article" date="2012" name="Int. J. Syst. Evol. Microbiol.">
        <title>Flammeovirga pacifica sp. nov., isolated from deep-sea sediment.</title>
        <authorList>
            <person name="Xu H."/>
            <person name="Fu Y."/>
            <person name="Yang N."/>
            <person name="Ding Z."/>
            <person name="Lai Q."/>
            <person name="Zeng R."/>
        </authorList>
    </citation>
    <scope>NUCLEOTIDE SEQUENCE [LARGE SCALE GENOMIC DNA]</scope>
    <source>
        <strain evidence="4">DSM 24597 / LMG 26175 / WPAGA1</strain>
    </source>
</reference>
<dbReference type="Proteomes" id="UP000179797">
    <property type="component" value="Unassembled WGS sequence"/>
</dbReference>
<dbReference type="Pfam" id="PF13715">
    <property type="entry name" value="CarbopepD_reg_2"/>
    <property type="match status" value="1"/>
</dbReference>
<dbReference type="SUPFAM" id="SSF49464">
    <property type="entry name" value="Carboxypeptidase regulatory domain-like"/>
    <property type="match status" value="1"/>
</dbReference>
<proteinExistence type="predicted"/>
<keyword evidence="1 2" id="KW-0732">Signal</keyword>
<dbReference type="SUPFAM" id="SSF56935">
    <property type="entry name" value="Porins"/>
    <property type="match status" value="1"/>
</dbReference>
<dbReference type="GO" id="GO:0044718">
    <property type="term" value="P:siderophore transmembrane transport"/>
    <property type="evidence" value="ECO:0007669"/>
    <property type="project" value="TreeGrafter"/>
</dbReference>
<dbReference type="RefSeq" id="WP_044221345.1">
    <property type="nucleotide sequence ID" value="NZ_JRYR02000001.1"/>
</dbReference>
<feature type="signal peptide" evidence="2">
    <location>
        <begin position="1"/>
        <end position="17"/>
    </location>
</feature>
<dbReference type="OrthoDB" id="9804995at2"/>
<feature type="chain" id="PRO_5010309611" description="TonB-dependent receptor" evidence="2">
    <location>
        <begin position="18"/>
        <end position="777"/>
    </location>
</feature>
<dbReference type="GO" id="GO:0009279">
    <property type="term" value="C:cell outer membrane"/>
    <property type="evidence" value="ECO:0007669"/>
    <property type="project" value="TreeGrafter"/>
</dbReference>
<evidence type="ECO:0000313" key="3">
    <source>
        <dbReference type="EMBL" id="OHX66579.1"/>
    </source>
</evidence>
<comment type="caution">
    <text evidence="3">The sequence shown here is derived from an EMBL/GenBank/DDBJ whole genome shotgun (WGS) entry which is preliminary data.</text>
</comment>